<accession>A0ACC3C0R1</accession>
<evidence type="ECO:0000313" key="2">
    <source>
        <dbReference type="Proteomes" id="UP000798662"/>
    </source>
</evidence>
<proteinExistence type="predicted"/>
<gene>
    <name evidence="1" type="ORF">I4F81_006467</name>
</gene>
<reference evidence="1" key="1">
    <citation type="submission" date="2019-11" db="EMBL/GenBank/DDBJ databases">
        <title>Nori genome reveals adaptations in red seaweeds to the harsh intertidal environment.</title>
        <authorList>
            <person name="Wang D."/>
            <person name="Mao Y."/>
        </authorList>
    </citation>
    <scope>NUCLEOTIDE SEQUENCE</scope>
    <source>
        <tissue evidence="1">Gametophyte</tissue>
    </source>
</reference>
<dbReference type="EMBL" id="CM020619">
    <property type="protein sequence ID" value="KAK1863914.1"/>
    <property type="molecule type" value="Genomic_DNA"/>
</dbReference>
<sequence>MSRRGQWRDVRKALSRLVFGRRCGCWADANHPTGVTAAVMAVSTRARGRCLDGAPVAVAAATAAVSVAACAAAAASAAAGCAAVQSPWLFSRGRRLLGRTVCREEFLFSSRHLPPQWKWRLRRPPLLLPPPLPPTAPPPTSRGRCLPRRAVATHDGRRAMADTAGGSADRLAGVVVAAAAPGPVPMPLGSVGVQRAADVGSARRSREVSAGHSLPGTPPLQSRPTQRCVVRGGGGGSSVVRGGGGTGKNWSSVPLVPTSAAVGSGSAVVAALEEGCDGAGGGGVGAGAAFECTAAEAIVVAIQRLKPPFPLLELFWILFFWL</sequence>
<name>A0ACC3C0R1_PYRYE</name>
<evidence type="ECO:0000313" key="1">
    <source>
        <dbReference type="EMBL" id="KAK1863914.1"/>
    </source>
</evidence>
<organism evidence="1 2">
    <name type="scientific">Pyropia yezoensis</name>
    <name type="common">Susabi-nori</name>
    <name type="synonym">Porphyra yezoensis</name>
    <dbReference type="NCBI Taxonomy" id="2788"/>
    <lineage>
        <taxon>Eukaryota</taxon>
        <taxon>Rhodophyta</taxon>
        <taxon>Bangiophyceae</taxon>
        <taxon>Bangiales</taxon>
        <taxon>Bangiaceae</taxon>
        <taxon>Pyropia</taxon>
    </lineage>
</organism>
<protein>
    <submittedName>
        <fullName evidence="1">Uncharacterized protein</fullName>
    </submittedName>
</protein>
<comment type="caution">
    <text evidence="1">The sequence shown here is derived from an EMBL/GenBank/DDBJ whole genome shotgun (WGS) entry which is preliminary data.</text>
</comment>
<dbReference type="Proteomes" id="UP000798662">
    <property type="component" value="Chromosome 2"/>
</dbReference>
<keyword evidence="2" id="KW-1185">Reference proteome</keyword>